<dbReference type="GeneID" id="9062437"/>
<dbReference type="InterPro" id="IPR015943">
    <property type="entry name" value="WD40/YVTN_repeat-like_dom_sf"/>
</dbReference>
<organism evidence="5">
    <name type="scientific">Perkinsus marinus (strain ATCC 50983 / TXsc)</name>
    <dbReference type="NCBI Taxonomy" id="423536"/>
    <lineage>
        <taxon>Eukaryota</taxon>
        <taxon>Sar</taxon>
        <taxon>Alveolata</taxon>
        <taxon>Perkinsozoa</taxon>
        <taxon>Perkinsea</taxon>
        <taxon>Perkinsida</taxon>
        <taxon>Perkinsidae</taxon>
        <taxon>Perkinsus</taxon>
    </lineage>
</organism>
<dbReference type="Proteomes" id="UP000007800">
    <property type="component" value="Unassembled WGS sequence"/>
</dbReference>
<dbReference type="SUPFAM" id="SSF50978">
    <property type="entry name" value="WD40 repeat-like"/>
    <property type="match status" value="1"/>
</dbReference>
<gene>
    <name evidence="4" type="ORF">Pmar_PMAR022332</name>
</gene>
<keyword evidence="2" id="KW-0677">Repeat</keyword>
<evidence type="ECO:0000313" key="5">
    <source>
        <dbReference type="Proteomes" id="UP000007800"/>
    </source>
</evidence>
<dbReference type="Pfam" id="PF21032">
    <property type="entry name" value="PROPPIN"/>
    <property type="match status" value="1"/>
</dbReference>
<dbReference type="RefSeq" id="XP_002785587.1">
    <property type="nucleotide sequence ID" value="XM_002785541.1"/>
</dbReference>
<dbReference type="PANTHER" id="PTHR11227">
    <property type="entry name" value="WD-REPEAT PROTEIN INTERACTING WITH PHOSPHOINOSIDES WIPI -RELATED"/>
    <property type="match status" value="1"/>
</dbReference>
<dbReference type="FunCoup" id="C5KDT0">
    <property type="interactions" value="554"/>
</dbReference>
<dbReference type="EMBL" id="GG672124">
    <property type="protein sequence ID" value="EER17383.1"/>
    <property type="molecule type" value="Genomic_DNA"/>
</dbReference>
<dbReference type="AlphaFoldDB" id="C5KDT0"/>
<dbReference type="GO" id="GO:0005737">
    <property type="term" value="C:cytoplasm"/>
    <property type="evidence" value="ECO:0007669"/>
    <property type="project" value="UniProtKB-ARBA"/>
</dbReference>
<evidence type="ECO:0000256" key="3">
    <source>
        <dbReference type="ARBA" id="ARBA00025740"/>
    </source>
</evidence>
<accession>C5KDT0</accession>
<reference evidence="4 5" key="1">
    <citation type="submission" date="2008-07" db="EMBL/GenBank/DDBJ databases">
        <authorList>
            <person name="El-Sayed N."/>
            <person name="Caler E."/>
            <person name="Inman J."/>
            <person name="Amedeo P."/>
            <person name="Hass B."/>
            <person name="Wortman J."/>
        </authorList>
    </citation>
    <scope>NUCLEOTIDE SEQUENCE [LARGE SCALE GENOMIC DNA]</scope>
    <source>
        <strain evidence="5">ATCC 50983 / TXsc</strain>
    </source>
</reference>
<name>C5KDT0_PERM5</name>
<dbReference type="Gene3D" id="2.130.10.10">
    <property type="entry name" value="YVTN repeat-like/Quinoprotein amine dehydrogenase"/>
    <property type="match status" value="1"/>
</dbReference>
<evidence type="ECO:0000256" key="2">
    <source>
        <dbReference type="ARBA" id="ARBA00022737"/>
    </source>
</evidence>
<dbReference type="InterPro" id="IPR048720">
    <property type="entry name" value="PROPPIN"/>
</dbReference>
<dbReference type="OMA" id="FACGTEQ"/>
<protein>
    <submittedName>
        <fullName evidence="4">WD-repeat protein, putative</fullName>
    </submittedName>
</protein>
<keyword evidence="1" id="KW-0853">WD repeat</keyword>
<sequence>MDLSVNHLNDLLYLTINQDQTCFVIGGGRNPRFAPHKVILWDDRYPRPLAELSFRTTVKAVRMRRDMIVVAIDSKVYVYRFSDLTLIDSITTAHNPRGIIALNQSENRAVLATVADQQKGRVRISVYDTPFTAESRGPSISSVILAHDSQISQLALDASGNILATSSDKGTLIRIHDTTTGYLLQELRRGVDRADICSIVFHSSGRWIVVSSDKGTVHVFAVRVPSGGGRESRGGGGNARSKFRFFGGYFGSEWSFARFRVPDYRCIACFGSTTNTVAVMCADGSYYKAKFDPVFGGEMTRIDTGRFDAASERHRLVGESEVEAVEEPPTPAPTT</sequence>
<proteinExistence type="inferred from homology"/>
<comment type="similarity">
    <text evidence="3">Belongs to the WD repeat PROPPIN family.</text>
</comment>
<evidence type="ECO:0000256" key="1">
    <source>
        <dbReference type="ARBA" id="ARBA00022574"/>
    </source>
</evidence>
<dbReference type="InterPro" id="IPR001680">
    <property type="entry name" value="WD40_rpt"/>
</dbReference>
<evidence type="ECO:0000313" key="4">
    <source>
        <dbReference type="EMBL" id="EER17383.1"/>
    </source>
</evidence>
<dbReference type="InParanoid" id="C5KDT0"/>
<keyword evidence="5" id="KW-1185">Reference proteome</keyword>
<dbReference type="SMART" id="SM00320">
    <property type="entry name" value="WD40"/>
    <property type="match status" value="2"/>
</dbReference>
<dbReference type="OrthoDB" id="1667587at2759"/>
<dbReference type="InterPro" id="IPR036322">
    <property type="entry name" value="WD40_repeat_dom_sf"/>
</dbReference>